<protein>
    <submittedName>
        <fullName evidence="1">Uncharacterized protein</fullName>
    </submittedName>
</protein>
<sequence length="48" mass="5703">MYCIACIVCIATWKRYSDTVIQKRLYYFNADDKQAVKPGLTIAEKQRW</sequence>
<evidence type="ECO:0000313" key="1">
    <source>
        <dbReference type="EMBL" id="ASU35665.1"/>
    </source>
</evidence>
<reference evidence="1 2" key="1">
    <citation type="submission" date="2017-08" db="EMBL/GenBank/DDBJ databases">
        <title>Complete genome sequence of Mucilaginibacter sp. strain BJC16-A31.</title>
        <authorList>
            <consortium name="Henan University of Science and Technology"/>
            <person name="You X."/>
        </authorList>
    </citation>
    <scope>NUCLEOTIDE SEQUENCE [LARGE SCALE GENOMIC DNA]</scope>
    <source>
        <strain evidence="1 2">BJC16-A31</strain>
    </source>
</reference>
<dbReference type="EMBL" id="CP022743">
    <property type="protein sequence ID" value="ASU35665.1"/>
    <property type="molecule type" value="Genomic_DNA"/>
</dbReference>
<evidence type="ECO:0000313" key="2">
    <source>
        <dbReference type="Proteomes" id="UP000215002"/>
    </source>
</evidence>
<dbReference type="KEGG" id="muc:MuYL_3780"/>
<dbReference type="AlphaFoldDB" id="A0A223P0M4"/>
<accession>A0A223P0M4</accession>
<name>A0A223P0M4_9SPHI</name>
<keyword evidence="2" id="KW-1185">Reference proteome</keyword>
<proteinExistence type="predicted"/>
<dbReference type="Proteomes" id="UP000215002">
    <property type="component" value="Chromosome"/>
</dbReference>
<gene>
    <name evidence="1" type="ORF">MuYL_3780</name>
</gene>
<organism evidence="1 2">
    <name type="scientific">Mucilaginibacter xinganensis</name>
    <dbReference type="NCBI Taxonomy" id="1234841"/>
    <lineage>
        <taxon>Bacteria</taxon>
        <taxon>Pseudomonadati</taxon>
        <taxon>Bacteroidota</taxon>
        <taxon>Sphingobacteriia</taxon>
        <taxon>Sphingobacteriales</taxon>
        <taxon>Sphingobacteriaceae</taxon>
        <taxon>Mucilaginibacter</taxon>
    </lineage>
</organism>